<dbReference type="EMBL" id="JAWDJW010004822">
    <property type="protein sequence ID" value="KAK3071604.1"/>
    <property type="molecule type" value="Genomic_DNA"/>
</dbReference>
<reference evidence="1" key="1">
    <citation type="submission" date="2024-09" db="EMBL/GenBank/DDBJ databases">
        <title>Black Yeasts Isolated from many extreme environments.</title>
        <authorList>
            <person name="Coleine C."/>
            <person name="Stajich J.E."/>
            <person name="Selbmann L."/>
        </authorList>
    </citation>
    <scope>NUCLEOTIDE SEQUENCE</scope>
    <source>
        <strain evidence="1">CCFEE 5737</strain>
    </source>
</reference>
<name>A0ACC3DGS2_9PEZI</name>
<organism evidence="1 2">
    <name type="scientific">Coniosporium uncinatum</name>
    <dbReference type="NCBI Taxonomy" id="93489"/>
    <lineage>
        <taxon>Eukaryota</taxon>
        <taxon>Fungi</taxon>
        <taxon>Dikarya</taxon>
        <taxon>Ascomycota</taxon>
        <taxon>Pezizomycotina</taxon>
        <taxon>Dothideomycetes</taxon>
        <taxon>Dothideomycetes incertae sedis</taxon>
        <taxon>Coniosporium</taxon>
    </lineage>
</organism>
<keyword evidence="2" id="KW-1185">Reference proteome</keyword>
<evidence type="ECO:0000313" key="1">
    <source>
        <dbReference type="EMBL" id="KAK3071604.1"/>
    </source>
</evidence>
<sequence>MPSYGRGNPHDRRMGSITETRTSTHQERPFMLTMPTASGMPEYAYGQPGDRSSLAYASEARTREQYYQQYENGHGPGQYGMPQQGMVYAENGQLLPAARGQHQQEMYQQGHQQQQRYTQPHGLMSNHHPLQYQQQQQHNHHHHDLGHGQQQQEQQEEESMTWAAPYDRAQQEEALEQYRIAHIQRKAQEQVQRRLEVQTQRQLEARALAEVLAEERGVRRRGEIERGGGDGAGAWAGADTGGGGAGGGGEDDTLYRMPTVTRRHGEQMRSTVTTTTSSSTTTTTASNQQAQHQQQPPGYAQNVDPAAYPLQMSPTSPQDTRSPVHGFAEQMGPPTPPPKDVPIRPQPMPGRHYGIPPGYAGTQSPQPYQQPKYSVPHTRAPGTRAPLPSHTVASMRGQGAQN</sequence>
<gene>
    <name evidence="1" type="ORF">LTS18_014827</name>
</gene>
<evidence type="ECO:0000313" key="2">
    <source>
        <dbReference type="Proteomes" id="UP001186974"/>
    </source>
</evidence>
<accession>A0ACC3DGS2</accession>
<proteinExistence type="predicted"/>
<dbReference type="Proteomes" id="UP001186974">
    <property type="component" value="Unassembled WGS sequence"/>
</dbReference>
<comment type="caution">
    <text evidence="1">The sequence shown here is derived from an EMBL/GenBank/DDBJ whole genome shotgun (WGS) entry which is preliminary data.</text>
</comment>
<protein>
    <submittedName>
        <fullName evidence="1">Uncharacterized protein</fullName>
    </submittedName>
</protein>
<feature type="non-terminal residue" evidence="1">
    <location>
        <position position="402"/>
    </location>
</feature>